<dbReference type="EMBL" id="AP024545">
    <property type="protein sequence ID" value="BCT93602.1"/>
    <property type="molecule type" value="Genomic_DNA"/>
</dbReference>
<proteinExistence type="predicted"/>
<evidence type="ECO:0000313" key="2">
    <source>
        <dbReference type="EMBL" id="BCT93602.1"/>
    </source>
</evidence>
<accession>A0ABM7Q897</accession>
<keyword evidence="3" id="KW-1185">Reference proteome</keyword>
<evidence type="ECO:0000313" key="3">
    <source>
        <dbReference type="Proteomes" id="UP000681317"/>
    </source>
</evidence>
<name>A0ABM7Q897_9GAMM</name>
<dbReference type="RefSeq" id="WP_213434514.1">
    <property type="nucleotide sequence ID" value="NZ_AP024545.1"/>
</dbReference>
<organism evidence="2 3">
    <name type="scientific">Noviluteimonas caseinilytica</name>
    <dbReference type="NCBI Taxonomy" id="2675101"/>
    <lineage>
        <taxon>Bacteria</taxon>
        <taxon>Pseudomonadati</taxon>
        <taxon>Pseudomonadota</taxon>
        <taxon>Gammaproteobacteria</taxon>
        <taxon>Lysobacterales</taxon>
        <taxon>Lysobacteraceae</taxon>
        <taxon>Noviluteimonas</taxon>
    </lineage>
</organism>
<gene>
    <name evidence="2" type="ORF">LYSCAS_26260</name>
</gene>
<keyword evidence="1" id="KW-1133">Transmembrane helix</keyword>
<evidence type="ECO:0000256" key="1">
    <source>
        <dbReference type="SAM" id="Phobius"/>
    </source>
</evidence>
<keyword evidence="1" id="KW-0812">Transmembrane</keyword>
<feature type="transmembrane region" description="Helical" evidence="1">
    <location>
        <begin position="32"/>
        <end position="54"/>
    </location>
</feature>
<feature type="transmembrane region" description="Helical" evidence="1">
    <location>
        <begin position="61"/>
        <end position="80"/>
    </location>
</feature>
<reference evidence="2 3" key="1">
    <citation type="submission" date="2021-03" db="EMBL/GenBank/DDBJ databases">
        <title>Complete Genome Sequences of Two Lysobacter Strains Isolated from Sea Water (Lysobacter caseinilyticus) and Soil (Lysobacter helvus) in South Korea.</title>
        <authorList>
            <person name="Watanabe Y."/>
            <person name="Arakawa K."/>
        </authorList>
    </citation>
    <scope>NUCLEOTIDE SEQUENCE [LARGE SCALE GENOMIC DNA]</scope>
    <source>
        <strain evidence="2 3">KVB24</strain>
    </source>
</reference>
<keyword evidence="1" id="KW-0472">Membrane</keyword>
<sequence length="132" mass="14218">MKHQRAIASILLLHGGLGTAWACWIASAYDLSLGFLVPNLSLALLGIVAGVGLLRSQRWAITLGCVFYTVQILQVTSPAFQWSFTLGFHLSVAAGGSAVIGVNLYALAMFFWLASKRRNLVRPDLVTSDEAP</sequence>
<protein>
    <submittedName>
        <fullName evidence="2">Uncharacterized protein</fullName>
    </submittedName>
</protein>
<dbReference type="Proteomes" id="UP000681317">
    <property type="component" value="Chromosome"/>
</dbReference>
<feature type="transmembrane region" description="Helical" evidence="1">
    <location>
        <begin position="86"/>
        <end position="113"/>
    </location>
</feature>